<evidence type="ECO:0000259" key="3">
    <source>
        <dbReference type="SMART" id="SM00854"/>
    </source>
</evidence>
<comment type="caution">
    <text evidence="4">The sequence shown here is derived from an EMBL/GenBank/DDBJ whole genome shotgun (WGS) entry which is preliminary data.</text>
</comment>
<protein>
    <submittedName>
        <fullName evidence="4">Poly-gamma-glutamate synthesis protein (Capsule biosynthesis protein)</fullName>
    </submittedName>
</protein>
<feature type="domain" description="Capsule synthesis protein CapA" evidence="3">
    <location>
        <begin position="83"/>
        <end position="339"/>
    </location>
</feature>
<evidence type="ECO:0000256" key="1">
    <source>
        <dbReference type="ARBA" id="ARBA00005662"/>
    </source>
</evidence>
<organism evidence="4 5">
    <name type="scientific">Nesterenkonia sandarakina</name>
    <dbReference type="NCBI Taxonomy" id="272918"/>
    <lineage>
        <taxon>Bacteria</taxon>
        <taxon>Bacillati</taxon>
        <taxon>Actinomycetota</taxon>
        <taxon>Actinomycetes</taxon>
        <taxon>Micrococcales</taxon>
        <taxon>Micrococcaceae</taxon>
        <taxon>Nesterenkonia</taxon>
    </lineage>
</organism>
<comment type="similarity">
    <text evidence="1">Belongs to the CapA family.</text>
</comment>
<evidence type="ECO:0000313" key="4">
    <source>
        <dbReference type="EMBL" id="PRZ14522.1"/>
    </source>
</evidence>
<dbReference type="SMART" id="SM00854">
    <property type="entry name" value="PGA_cap"/>
    <property type="match status" value="1"/>
</dbReference>
<sequence length="447" mass="47569">MPESRHAGRTRGARSFWVFSAVLLLAACGSGVGDDAPAQPASGTFEPGTPAPGAAQPDTAQTDASDEKTDRADAEEPRPTQFTIAGTGNLLIHGPVIDTAAALAEPGDYSFAPLMEGVGDLISGADLALCGLEVPIAPEGVEPSGYPVFAAPRELAGDLASVGFDGCSTANNHSFDQGTAGAERTLDVFDEAGMGHAGTARTEAEADRPQLYTVERGAREVTVAHVATTMLHNPDHRPQEDELWRVADVTPQELTDQATQAREDGADIVVASVHWGDEYVDAPTEEQRKYGEQLAADGEIDVVFGSHSHTPQPVEHLDGGPSGEGMWVVWSMGNFLSNQDEACCVVETASGTVVYATVEVTEHEAQVTGMDWLPVTVDRGPTDEELHRGIWPLRELAEGDIPERPELSATTVEDRWSRLLDVMTDQDLREHPPTPTGEEPTVVPRGD</sequence>
<dbReference type="Proteomes" id="UP000238217">
    <property type="component" value="Unassembled WGS sequence"/>
</dbReference>
<dbReference type="InterPro" id="IPR052169">
    <property type="entry name" value="CW_Biosynth-Accessory"/>
</dbReference>
<dbReference type="PANTHER" id="PTHR33393:SF13">
    <property type="entry name" value="PGA BIOSYNTHESIS PROTEIN CAPA"/>
    <property type="match status" value="1"/>
</dbReference>
<dbReference type="SUPFAM" id="SSF56300">
    <property type="entry name" value="Metallo-dependent phosphatases"/>
    <property type="match status" value="1"/>
</dbReference>
<dbReference type="Pfam" id="PF09587">
    <property type="entry name" value="PGA_cap"/>
    <property type="match status" value="1"/>
</dbReference>
<dbReference type="CDD" id="cd07381">
    <property type="entry name" value="MPP_CapA"/>
    <property type="match status" value="1"/>
</dbReference>
<dbReference type="InterPro" id="IPR029052">
    <property type="entry name" value="Metallo-depent_PP-like"/>
</dbReference>
<dbReference type="EMBL" id="PVTY01000011">
    <property type="protein sequence ID" value="PRZ14522.1"/>
    <property type="molecule type" value="Genomic_DNA"/>
</dbReference>
<gene>
    <name evidence="4" type="ORF">BCL67_1112</name>
</gene>
<feature type="region of interest" description="Disordered" evidence="2">
    <location>
        <begin position="33"/>
        <end position="85"/>
    </location>
</feature>
<keyword evidence="5" id="KW-1185">Reference proteome</keyword>
<accession>A0A2T0YHG4</accession>
<dbReference type="PROSITE" id="PS51257">
    <property type="entry name" value="PROKAR_LIPOPROTEIN"/>
    <property type="match status" value="1"/>
</dbReference>
<feature type="compositionally biased region" description="Basic and acidic residues" evidence="2">
    <location>
        <begin position="65"/>
        <end position="78"/>
    </location>
</feature>
<dbReference type="InterPro" id="IPR019079">
    <property type="entry name" value="Capsule_synth_CapA"/>
</dbReference>
<feature type="compositionally biased region" description="Low complexity" evidence="2">
    <location>
        <begin position="436"/>
        <end position="447"/>
    </location>
</feature>
<dbReference type="PANTHER" id="PTHR33393">
    <property type="entry name" value="POLYGLUTAMINE SYNTHESIS ACCESSORY PROTEIN RV0574C-RELATED"/>
    <property type="match status" value="1"/>
</dbReference>
<proteinExistence type="inferred from homology"/>
<evidence type="ECO:0000256" key="2">
    <source>
        <dbReference type="SAM" id="MobiDB-lite"/>
    </source>
</evidence>
<evidence type="ECO:0000313" key="5">
    <source>
        <dbReference type="Proteomes" id="UP000238217"/>
    </source>
</evidence>
<reference evidence="4 5" key="1">
    <citation type="submission" date="2018-03" db="EMBL/GenBank/DDBJ databases">
        <title>Comparative analysis of microorganisms from saline springs in Andes Mountain Range, Colombia.</title>
        <authorList>
            <person name="Rubin E."/>
        </authorList>
    </citation>
    <scope>NUCLEOTIDE SEQUENCE [LARGE SCALE GENOMIC DNA]</scope>
    <source>
        <strain evidence="4 5">CG 35</strain>
    </source>
</reference>
<name>A0A2T0YHG4_9MICC</name>
<dbReference type="AlphaFoldDB" id="A0A2T0YHG4"/>
<dbReference type="Gene3D" id="3.60.21.10">
    <property type="match status" value="1"/>
</dbReference>
<feature type="region of interest" description="Disordered" evidence="2">
    <location>
        <begin position="423"/>
        <end position="447"/>
    </location>
</feature>